<sequence length="1009" mass="116460">MIKHKVLILLIVVLPLFGSCNYISKSETNFIANKEGNNDIFLENWKITGPFYADSLFQAKDLINYPVLQHYNAINASRVTPKILNSVEKNNYSDTLFYVNEFTNSKYSQSQGYINFKNYFDIEKTSVIYLSCNIFSDKEKDVCILFGSDDSCIISLNGKVIHEFADTRNYSGPKTRVFGHLKKGNNFLLIKLGNVCIKPTKVGKQQEWRFSCNLASLDRYYSFYLKNQTNYFKSCVLPKFFPLELKDIFHKSRLINKVNIYDINEKLVYTKEDKQGVSEIKLPNDFKIGLYEADLISDSNLFHQSFFYGDIDNELSKKVSAAQKIIDTCQSFKLKNTLKALIKRDSLINDHFYKRNGIILEQFSKANTADTIFNFLNFPSRWVNLKAPKKIKFSLSQKQNRPISEIRFYKQDNTHSEIRPVRVSDSAVSKIMSDGNLKEFWRPSLENTPVFFEFDKERPNYMAISTNQSNWSVNFEKSKILLYRELYDLTKLKKPFRSEEIIINSFVSKVDSVPQYYTFHKPIEEKKPIKKPLVVVMPVTEANHLNYLKSTRVANNTNIEFYKILAERYNCYVAAPGLRTHTNSLISPIAESDFFSLIEEVSKNHPIDTSRIYLYSKCGATGLSLCLTERYPDKIAALSIGGGTVSTPTNSYSQTDGPYAIMENLKNNPIYAFHNEYNFHTDIKYMAHFIDEANQLEAGVQFEKLAKTFNKGNPELFYHNKMFDFFNGKAQKAKKEVDFSTYRHRYNKAYWLQLFPMKSGEKANVKASVTGNKINVVVKNAKKLIIHPNQVPIESKNDLLIHINNENYTYSYPYDKAITFNFNKNSKEVGLSKNEFTEGPLVDVFGGHFIVVKGSLGSRLDKVYNDSIANSFIDSWHKAYYAYPPVKYDKDVDKADLVHSNLIIIGNQHTNLWFKKIYKELPLKINTNGLKLDSQSYKGNKLGYCIVYPNPLNPDKYIVLLGGNNNHCVYKRKGNMAVDGYYDYEVEDVAYNNRVLGQGYFNESWKIAN</sequence>
<dbReference type="SUPFAM" id="SSF53474">
    <property type="entry name" value="alpha/beta-Hydrolases"/>
    <property type="match status" value="1"/>
</dbReference>
<evidence type="ECO:0000313" key="2">
    <source>
        <dbReference type="Proteomes" id="UP000746690"/>
    </source>
</evidence>
<comment type="caution">
    <text evidence="1">The sequence shown here is derived from an EMBL/GenBank/DDBJ whole genome shotgun (WGS) entry which is preliminary data.</text>
</comment>
<dbReference type="RefSeq" id="WP_169676324.1">
    <property type="nucleotide sequence ID" value="NZ_JABBHF010000012.1"/>
</dbReference>
<dbReference type="EMBL" id="JABBHF010000012">
    <property type="protein sequence ID" value="NMH89381.1"/>
    <property type="molecule type" value="Genomic_DNA"/>
</dbReference>
<keyword evidence="2" id="KW-1185">Reference proteome</keyword>
<dbReference type="Gene3D" id="3.40.50.1820">
    <property type="entry name" value="alpha/beta hydrolase"/>
    <property type="match status" value="1"/>
</dbReference>
<protein>
    <recommendedName>
        <fullName evidence="3">Peptidase S9 prolyl oligopeptidase catalytic domain-containing protein</fullName>
    </recommendedName>
</protein>
<gene>
    <name evidence="1" type="ORF">HHX25_17860</name>
</gene>
<evidence type="ECO:0008006" key="3">
    <source>
        <dbReference type="Google" id="ProtNLM"/>
    </source>
</evidence>
<accession>A0ABX1S0M4</accession>
<reference evidence="1 2" key="1">
    <citation type="submission" date="2020-04" db="EMBL/GenBank/DDBJ databases">
        <title>A Flavivirga sp. nov.</title>
        <authorList>
            <person name="Sun X."/>
        </authorList>
    </citation>
    <scope>NUCLEOTIDE SEQUENCE [LARGE SCALE GENOMIC DNA]</scope>
    <source>
        <strain evidence="1 2">Y03</strain>
    </source>
</reference>
<dbReference type="PROSITE" id="PS51257">
    <property type="entry name" value="PROKAR_LIPOPROTEIN"/>
    <property type="match status" value="1"/>
</dbReference>
<dbReference type="Proteomes" id="UP000746690">
    <property type="component" value="Unassembled WGS sequence"/>
</dbReference>
<evidence type="ECO:0000313" key="1">
    <source>
        <dbReference type="EMBL" id="NMH89381.1"/>
    </source>
</evidence>
<proteinExistence type="predicted"/>
<name>A0ABX1S0M4_9FLAO</name>
<organism evidence="1 2">
    <name type="scientific">Flavivirga algicola</name>
    <dbReference type="NCBI Taxonomy" id="2729136"/>
    <lineage>
        <taxon>Bacteria</taxon>
        <taxon>Pseudomonadati</taxon>
        <taxon>Bacteroidota</taxon>
        <taxon>Flavobacteriia</taxon>
        <taxon>Flavobacteriales</taxon>
        <taxon>Flavobacteriaceae</taxon>
        <taxon>Flavivirga</taxon>
    </lineage>
</organism>
<dbReference type="InterPro" id="IPR029058">
    <property type="entry name" value="AB_hydrolase_fold"/>
</dbReference>